<evidence type="ECO:0000313" key="2">
    <source>
        <dbReference type="Proteomes" id="UP001060085"/>
    </source>
</evidence>
<keyword evidence="2" id="KW-1185">Reference proteome</keyword>
<accession>A0ACC0CB77</accession>
<sequence length="155" mass="17926">MSLNLFLSLHSLTNPRRINILKSTKCSWFLTKKNIIWVRVYPDPTLDPGESGLGPEILYLEDMCLGLGPNFTIRAWVWVWDTLKDPFTVLVLSYNTSVSKHFSLAIAMAVTTFSISSQTRRSIREIEGRRKRKHGRSSPEVAREGEMREEKKKWN</sequence>
<reference evidence="2" key="1">
    <citation type="journal article" date="2023" name="Nat. Plants">
        <title>Single-cell RNA sequencing provides a high-resolution roadmap for understanding the multicellular compartmentation of specialized metabolism.</title>
        <authorList>
            <person name="Sun S."/>
            <person name="Shen X."/>
            <person name="Li Y."/>
            <person name="Li Y."/>
            <person name="Wang S."/>
            <person name="Li R."/>
            <person name="Zhang H."/>
            <person name="Shen G."/>
            <person name="Guo B."/>
            <person name="Wei J."/>
            <person name="Xu J."/>
            <person name="St-Pierre B."/>
            <person name="Chen S."/>
            <person name="Sun C."/>
        </authorList>
    </citation>
    <scope>NUCLEOTIDE SEQUENCE [LARGE SCALE GENOMIC DNA]</scope>
</reference>
<protein>
    <submittedName>
        <fullName evidence="1">Uncharacterized protein</fullName>
    </submittedName>
</protein>
<gene>
    <name evidence="1" type="ORF">M9H77_03370</name>
</gene>
<organism evidence="1 2">
    <name type="scientific">Catharanthus roseus</name>
    <name type="common">Madagascar periwinkle</name>
    <name type="synonym">Vinca rosea</name>
    <dbReference type="NCBI Taxonomy" id="4058"/>
    <lineage>
        <taxon>Eukaryota</taxon>
        <taxon>Viridiplantae</taxon>
        <taxon>Streptophyta</taxon>
        <taxon>Embryophyta</taxon>
        <taxon>Tracheophyta</taxon>
        <taxon>Spermatophyta</taxon>
        <taxon>Magnoliopsida</taxon>
        <taxon>eudicotyledons</taxon>
        <taxon>Gunneridae</taxon>
        <taxon>Pentapetalae</taxon>
        <taxon>asterids</taxon>
        <taxon>lamiids</taxon>
        <taxon>Gentianales</taxon>
        <taxon>Apocynaceae</taxon>
        <taxon>Rauvolfioideae</taxon>
        <taxon>Vinceae</taxon>
        <taxon>Catharanthinae</taxon>
        <taxon>Catharanthus</taxon>
    </lineage>
</organism>
<dbReference type="EMBL" id="CM044701">
    <property type="protein sequence ID" value="KAI5682142.1"/>
    <property type="molecule type" value="Genomic_DNA"/>
</dbReference>
<dbReference type="Proteomes" id="UP001060085">
    <property type="component" value="Linkage Group LG01"/>
</dbReference>
<evidence type="ECO:0000313" key="1">
    <source>
        <dbReference type="EMBL" id="KAI5682142.1"/>
    </source>
</evidence>
<proteinExistence type="predicted"/>
<comment type="caution">
    <text evidence="1">The sequence shown here is derived from an EMBL/GenBank/DDBJ whole genome shotgun (WGS) entry which is preliminary data.</text>
</comment>
<name>A0ACC0CB77_CATRO</name>